<gene>
    <name evidence="2" type="ORF">LKD42_03405</name>
</gene>
<dbReference type="Gene3D" id="1.10.357.10">
    <property type="entry name" value="Tetracycline Repressor, domain 2"/>
    <property type="match status" value="1"/>
</dbReference>
<feature type="domain" description="Transcriptional regulator TetR C-terminal Firmicutes type" evidence="1">
    <location>
        <begin position="18"/>
        <end position="114"/>
    </location>
</feature>
<comment type="caution">
    <text evidence="2">The sequence shown here is derived from an EMBL/GenBank/DDBJ whole genome shotgun (WGS) entry which is preliminary data.</text>
</comment>
<dbReference type="Pfam" id="PF14278">
    <property type="entry name" value="TetR_C_8"/>
    <property type="match status" value="1"/>
</dbReference>
<keyword evidence="3" id="KW-1185">Reference proteome</keyword>
<dbReference type="Proteomes" id="UP001299235">
    <property type="component" value="Unassembled WGS sequence"/>
</dbReference>
<proteinExistence type="predicted"/>
<dbReference type="RefSeq" id="WP_331464782.1">
    <property type="nucleotide sequence ID" value="NZ_JAJEQE010000007.1"/>
</dbReference>
<accession>A0ABS8EU19</accession>
<dbReference type="InterPro" id="IPR039532">
    <property type="entry name" value="TetR_C_Firmicutes"/>
</dbReference>
<name>A0ABS8EU19_9FIRM</name>
<protein>
    <submittedName>
        <fullName evidence="2">TetR family transcriptional regulator C-terminal domain-containing protein</fullName>
    </submittedName>
</protein>
<evidence type="ECO:0000313" key="2">
    <source>
        <dbReference type="EMBL" id="MCC2148308.1"/>
    </source>
</evidence>
<reference evidence="2 3" key="1">
    <citation type="submission" date="2021-10" db="EMBL/GenBank/DDBJ databases">
        <title>Anaerobic single-cell dispensing facilitates the cultivation of human gut bacteria.</title>
        <authorList>
            <person name="Afrizal A."/>
        </authorList>
    </citation>
    <scope>NUCLEOTIDE SEQUENCE [LARGE SCALE GENOMIC DNA]</scope>
    <source>
        <strain evidence="2 3">CLA-AA-H246</strain>
    </source>
</reference>
<sequence>MDKEAFAEKAASKGDTRKWLELACCYFYEHSDILKILFRYRTDDDFVLFLNERFNEQYPNLINKGYFTDVDDNTMRLGTFYYAGGIYYILRQWITEPINKTPQEVAVLMYHFLNVD</sequence>
<evidence type="ECO:0000313" key="3">
    <source>
        <dbReference type="Proteomes" id="UP001299235"/>
    </source>
</evidence>
<organism evidence="2 3">
    <name type="scientific">Hominisplanchenecus faecis</name>
    <dbReference type="NCBI Taxonomy" id="2885351"/>
    <lineage>
        <taxon>Bacteria</taxon>
        <taxon>Bacillati</taxon>
        <taxon>Bacillota</taxon>
        <taxon>Clostridia</taxon>
        <taxon>Lachnospirales</taxon>
        <taxon>Lachnospiraceae</taxon>
        <taxon>Hominisplanchenecus</taxon>
    </lineage>
</organism>
<evidence type="ECO:0000259" key="1">
    <source>
        <dbReference type="Pfam" id="PF14278"/>
    </source>
</evidence>
<dbReference type="EMBL" id="JAJEQE010000007">
    <property type="protein sequence ID" value="MCC2148308.1"/>
    <property type="molecule type" value="Genomic_DNA"/>
</dbReference>